<dbReference type="Proteomes" id="UP000280834">
    <property type="component" value="Unassembled WGS sequence"/>
</dbReference>
<evidence type="ECO:0000256" key="1">
    <source>
        <dbReference type="SAM" id="Phobius"/>
    </source>
</evidence>
<dbReference type="WBParaSite" id="BTMF_0000628701-mRNA-1">
    <property type="protein sequence ID" value="BTMF_0000628701-mRNA-1"/>
    <property type="gene ID" value="BTMF_0000628701"/>
</dbReference>
<keyword evidence="1" id="KW-1133">Transmembrane helix</keyword>
<keyword evidence="3" id="KW-1185">Reference proteome</keyword>
<protein>
    <submittedName>
        <fullName evidence="4">Glycosyltransferase family 2 protein</fullName>
    </submittedName>
</protein>
<feature type="transmembrane region" description="Helical" evidence="1">
    <location>
        <begin position="62"/>
        <end position="82"/>
    </location>
</feature>
<evidence type="ECO:0000313" key="4">
    <source>
        <dbReference type="WBParaSite" id="BTMF_0000628701-mRNA-1"/>
    </source>
</evidence>
<name>A0A0R3QIP6_9BILA</name>
<evidence type="ECO:0000313" key="2">
    <source>
        <dbReference type="EMBL" id="VDO18181.1"/>
    </source>
</evidence>
<keyword evidence="1" id="KW-0812">Transmembrane</keyword>
<gene>
    <name evidence="2" type="ORF">BTMF_LOCUS5527</name>
</gene>
<reference evidence="2 3" key="2">
    <citation type="submission" date="2018-11" db="EMBL/GenBank/DDBJ databases">
        <authorList>
            <consortium name="Pathogen Informatics"/>
        </authorList>
    </citation>
    <scope>NUCLEOTIDE SEQUENCE [LARGE SCALE GENOMIC DNA]</scope>
</reference>
<organism evidence="4">
    <name type="scientific">Brugia timori</name>
    <dbReference type="NCBI Taxonomy" id="42155"/>
    <lineage>
        <taxon>Eukaryota</taxon>
        <taxon>Metazoa</taxon>
        <taxon>Ecdysozoa</taxon>
        <taxon>Nematoda</taxon>
        <taxon>Chromadorea</taxon>
        <taxon>Rhabditida</taxon>
        <taxon>Spirurina</taxon>
        <taxon>Spiruromorpha</taxon>
        <taxon>Filarioidea</taxon>
        <taxon>Onchocercidae</taxon>
        <taxon>Brugia</taxon>
    </lineage>
</organism>
<keyword evidence="1" id="KW-0472">Membrane</keyword>
<dbReference type="AlphaFoldDB" id="A0A0R3QIP6"/>
<evidence type="ECO:0000313" key="3">
    <source>
        <dbReference type="Proteomes" id="UP000280834"/>
    </source>
</evidence>
<accession>A0A0R3QIP6</accession>
<proteinExistence type="predicted"/>
<sequence>RQVLKNDAQVLRGKAVLQPEYSDLIVPDVDTHQYWNNIPEMKYRHFLFQLVKQSVYHPMKNLPLVELMIYYGFSFVSFVSVIKKNM</sequence>
<dbReference type="EMBL" id="UZAG01005992">
    <property type="protein sequence ID" value="VDO18181.1"/>
    <property type="molecule type" value="Genomic_DNA"/>
</dbReference>
<reference evidence="4" key="1">
    <citation type="submission" date="2017-02" db="UniProtKB">
        <authorList>
            <consortium name="WormBaseParasite"/>
        </authorList>
    </citation>
    <scope>IDENTIFICATION</scope>
</reference>